<keyword evidence="2" id="KW-1185">Reference proteome</keyword>
<sequence>MNLLKYVSLQETLDVMKTYPAPNTLIQPLPLVQQQSASGAPFPQPAMAIPLPMTSTQDYRPVVNYQNNMPFAANTQQYLPNNYQPMQALPPQYSQTSSSIRKIFAQPTKTDMDKLFHLPADIIQRLAADAGYIDNKGDVDTDTYRKYSQEGTGDGGAVSSANSFNFNINKGPTKLWGMNQKGEQDITTTTRAPAIVASGKPRILMRSANREGKIIQIPVLAIPQPNGEIAYIPFERLSDLSDALAKLVSTGQIYVDDILPSSSIASRDEKSSKSKIATSGLLSNPLIDQTSDAIATNMVPTQTMRKIFPVKDVVYPSSSSVQTSPTNQEHIMIEPPTTAASTTEASETTTTTTSQSEETTRRQSRSQKKQRK</sequence>
<feature type="compositionally biased region" description="Polar residues" evidence="1">
    <location>
        <begin position="317"/>
        <end position="329"/>
    </location>
</feature>
<name>A0A915ECE8_9BILA</name>
<evidence type="ECO:0000256" key="1">
    <source>
        <dbReference type="SAM" id="MobiDB-lite"/>
    </source>
</evidence>
<feature type="region of interest" description="Disordered" evidence="1">
    <location>
        <begin position="317"/>
        <end position="372"/>
    </location>
</feature>
<feature type="compositionally biased region" description="Low complexity" evidence="1">
    <location>
        <begin position="337"/>
        <end position="357"/>
    </location>
</feature>
<accession>A0A915ECE8</accession>
<dbReference type="AlphaFoldDB" id="A0A915ECE8"/>
<protein>
    <submittedName>
        <fullName evidence="3">Uncharacterized protein</fullName>
    </submittedName>
</protein>
<dbReference type="WBParaSite" id="jg4672">
    <property type="protein sequence ID" value="jg4672"/>
    <property type="gene ID" value="jg4672"/>
</dbReference>
<reference evidence="3" key="1">
    <citation type="submission" date="2022-11" db="UniProtKB">
        <authorList>
            <consortium name="WormBaseParasite"/>
        </authorList>
    </citation>
    <scope>IDENTIFICATION</scope>
</reference>
<dbReference type="Proteomes" id="UP000887574">
    <property type="component" value="Unplaced"/>
</dbReference>
<evidence type="ECO:0000313" key="3">
    <source>
        <dbReference type="WBParaSite" id="jg4672"/>
    </source>
</evidence>
<feature type="compositionally biased region" description="Basic residues" evidence="1">
    <location>
        <begin position="362"/>
        <end position="372"/>
    </location>
</feature>
<proteinExistence type="predicted"/>
<organism evidence="2 3">
    <name type="scientific">Ditylenchus dipsaci</name>
    <dbReference type="NCBI Taxonomy" id="166011"/>
    <lineage>
        <taxon>Eukaryota</taxon>
        <taxon>Metazoa</taxon>
        <taxon>Ecdysozoa</taxon>
        <taxon>Nematoda</taxon>
        <taxon>Chromadorea</taxon>
        <taxon>Rhabditida</taxon>
        <taxon>Tylenchina</taxon>
        <taxon>Tylenchomorpha</taxon>
        <taxon>Sphaerularioidea</taxon>
        <taxon>Anguinidae</taxon>
        <taxon>Anguininae</taxon>
        <taxon>Ditylenchus</taxon>
    </lineage>
</organism>
<evidence type="ECO:0000313" key="2">
    <source>
        <dbReference type="Proteomes" id="UP000887574"/>
    </source>
</evidence>